<dbReference type="Proteomes" id="UP001497522">
    <property type="component" value="Chromosome 15"/>
</dbReference>
<evidence type="ECO:0000313" key="10">
    <source>
        <dbReference type="EMBL" id="CAK9864919.1"/>
    </source>
</evidence>
<dbReference type="EMBL" id="OZ023716">
    <property type="protein sequence ID" value="CAK9864919.1"/>
    <property type="molecule type" value="Genomic_DNA"/>
</dbReference>
<sequence length="472" mass="50444">MSSSLFRFSNPQQQQQQTQPLQQQQSVSALQQAQGGAGHIHLMTKERMPVSYQAKWADLHPDSQQLLLYIEERVREYREESRRLEQRECVSDSNALHKSFEFDAARIMQELGAVGDAVEREAAGVREGQGEASLQLLRHAEVAVRSFLLLRPRFAAAQAQLYDFYSGPPAKPSMFLQQTVARFEHQLSEYRQRVEELERLLLASSDKEPNFGSQLSLLQSLPTVMTNVHDFFIHVAAEVESLHQQTGAMTSAYLVEKRRHGDDSNPFIEAERRAVAQRDAAAKRVLHPTLHLPPPQPASTPAATTSSAFGTSFQQPALTATTPTLFSTPTTPAPSIFNTTASNTTPAAGASSQPLFGSSFAPALQGGLFGTSTTPSTGLFGASSGAPATQTPSLFGAPASTSSLFGTPAATSSLFGTPAATNSLFGTPAATTSLFGTPAPTFGAANTAPLTGMGSTGATAAAKPKPRGARRK</sequence>
<feature type="compositionally biased region" description="Low complexity" evidence="9">
    <location>
        <begin position="322"/>
        <end position="335"/>
    </location>
</feature>
<reference evidence="10" key="1">
    <citation type="submission" date="2024-03" db="EMBL/GenBank/DDBJ databases">
        <authorList>
            <consortium name="ELIXIR-Norway"/>
            <consortium name="Elixir Norway"/>
        </authorList>
    </citation>
    <scope>NUCLEOTIDE SEQUENCE</scope>
</reference>
<evidence type="ECO:0000256" key="4">
    <source>
        <dbReference type="ARBA" id="ARBA00022927"/>
    </source>
</evidence>
<protein>
    <submittedName>
        <fullName evidence="10">Uncharacterized protein</fullName>
    </submittedName>
</protein>
<proteinExistence type="predicted"/>
<accession>A0ABP1AQS8</accession>
<feature type="compositionally biased region" description="Polar residues" evidence="9">
    <location>
        <begin position="1"/>
        <end position="10"/>
    </location>
</feature>
<feature type="compositionally biased region" description="Polar residues" evidence="9">
    <location>
        <begin position="336"/>
        <end position="352"/>
    </location>
</feature>
<comment type="subcellular location">
    <subcellularLocation>
        <location evidence="1">Nucleus</location>
        <location evidence="1">Nuclear pore complex</location>
    </subcellularLocation>
</comment>
<feature type="region of interest" description="Disordered" evidence="9">
    <location>
        <begin position="322"/>
        <end position="352"/>
    </location>
</feature>
<feature type="compositionally biased region" description="Low complexity" evidence="9">
    <location>
        <begin position="299"/>
        <end position="308"/>
    </location>
</feature>
<dbReference type="InterPro" id="IPR024882">
    <property type="entry name" value="NUP58/p45/49"/>
</dbReference>
<organism evidence="10 11">
    <name type="scientific">Sphagnum jensenii</name>
    <dbReference type="NCBI Taxonomy" id="128206"/>
    <lineage>
        <taxon>Eukaryota</taxon>
        <taxon>Viridiplantae</taxon>
        <taxon>Streptophyta</taxon>
        <taxon>Embryophyta</taxon>
        <taxon>Bryophyta</taxon>
        <taxon>Sphagnophytina</taxon>
        <taxon>Sphagnopsida</taxon>
        <taxon>Sphagnales</taxon>
        <taxon>Sphagnaceae</taxon>
        <taxon>Sphagnum</taxon>
    </lineage>
</organism>
<keyword evidence="6" id="KW-0906">Nuclear pore complex</keyword>
<keyword evidence="5" id="KW-0811">Translocation</keyword>
<evidence type="ECO:0000256" key="8">
    <source>
        <dbReference type="SAM" id="Coils"/>
    </source>
</evidence>
<keyword evidence="4" id="KW-0653">Protein transport</keyword>
<evidence type="ECO:0000256" key="5">
    <source>
        <dbReference type="ARBA" id="ARBA00023010"/>
    </source>
</evidence>
<keyword evidence="11" id="KW-1185">Reference proteome</keyword>
<name>A0ABP1AQS8_9BRYO</name>
<evidence type="ECO:0000256" key="2">
    <source>
        <dbReference type="ARBA" id="ARBA00022448"/>
    </source>
</evidence>
<dbReference type="Gene3D" id="6.10.140.1350">
    <property type="match status" value="1"/>
</dbReference>
<dbReference type="PANTHER" id="PTHR13437">
    <property type="entry name" value="NUCLEOPORIN P58/P45 NUCLEOPORIN-LIKE PROTEIN 1"/>
    <property type="match status" value="1"/>
</dbReference>
<dbReference type="PANTHER" id="PTHR13437:SF2">
    <property type="entry name" value="NUCLEOPORIN P58_P45"/>
    <property type="match status" value="1"/>
</dbReference>
<keyword evidence="7" id="KW-0539">Nucleus</keyword>
<keyword evidence="2" id="KW-0813">Transport</keyword>
<evidence type="ECO:0000256" key="6">
    <source>
        <dbReference type="ARBA" id="ARBA00023132"/>
    </source>
</evidence>
<feature type="compositionally biased region" description="Low complexity" evidence="9">
    <location>
        <begin position="451"/>
        <end position="463"/>
    </location>
</feature>
<feature type="compositionally biased region" description="Low complexity" evidence="9">
    <location>
        <begin position="11"/>
        <end position="33"/>
    </location>
</feature>
<feature type="coiled-coil region" evidence="8">
    <location>
        <begin position="180"/>
        <end position="207"/>
    </location>
</feature>
<feature type="region of interest" description="Disordered" evidence="9">
    <location>
        <begin position="1"/>
        <end position="33"/>
    </location>
</feature>
<evidence type="ECO:0000256" key="1">
    <source>
        <dbReference type="ARBA" id="ARBA00004567"/>
    </source>
</evidence>
<evidence type="ECO:0000313" key="11">
    <source>
        <dbReference type="Proteomes" id="UP001497522"/>
    </source>
</evidence>
<dbReference type="Pfam" id="PF15967">
    <property type="entry name" value="Nucleoporin_FG2"/>
    <property type="match status" value="1"/>
</dbReference>
<keyword evidence="3" id="KW-0509">mRNA transport</keyword>
<feature type="region of interest" description="Disordered" evidence="9">
    <location>
        <begin position="445"/>
        <end position="472"/>
    </location>
</feature>
<gene>
    <name evidence="10" type="ORF">CSSPJE1EN2_LOCUS7914</name>
</gene>
<evidence type="ECO:0000256" key="3">
    <source>
        <dbReference type="ARBA" id="ARBA00022816"/>
    </source>
</evidence>
<evidence type="ECO:0000256" key="9">
    <source>
        <dbReference type="SAM" id="MobiDB-lite"/>
    </source>
</evidence>
<keyword evidence="8" id="KW-0175">Coiled coil</keyword>
<evidence type="ECO:0000256" key="7">
    <source>
        <dbReference type="ARBA" id="ARBA00023242"/>
    </source>
</evidence>
<feature type="region of interest" description="Disordered" evidence="9">
    <location>
        <begin position="288"/>
        <end position="308"/>
    </location>
</feature>